<feature type="transmembrane region" description="Helical" evidence="6">
    <location>
        <begin position="88"/>
        <end position="107"/>
    </location>
</feature>
<evidence type="ECO:0000256" key="2">
    <source>
        <dbReference type="ARBA" id="ARBA00022475"/>
    </source>
</evidence>
<evidence type="ECO:0000256" key="1">
    <source>
        <dbReference type="ARBA" id="ARBA00004651"/>
    </source>
</evidence>
<sequence>MSSPIEHNASTDITVNTATWSAVVVMSLCCAVLIASEFMPVSLLTPIALDLKMTEGQVGQAIAISGIFAVITSLMISKLTRNWDRRSVMLGLTLLMILSGIIITFAHNALVFMLGRAILGIVIGGFWSMSTAIVMRLVSFNDIPKALGLLNGGNALATTIAAPLGSFLGSVIGWRGAFFCIVPIAMIALLWQVKTMPSLPPVKTQQMRGNVFLLLKRPVICLGMFAILFLFMGQFALFTYLRPFLEKVTLVDANQLSMLLLILGIAGLLGTFIISHILHKHLYRYLILIPLTMAFLAGGFILFGHHVWMIAVLIALWGLIGTSAPVAWNTWLTRSLPHETETGGGLMVAIIQLAITLGATAGGLLFDWQGYQATFTLSAVVLGMSALFASFTRRYLLNVKHQ</sequence>
<dbReference type="PROSITE" id="PS50850">
    <property type="entry name" value="MFS"/>
    <property type="match status" value="1"/>
</dbReference>
<dbReference type="Gene3D" id="1.20.1250.20">
    <property type="entry name" value="MFS general substrate transporter like domains"/>
    <property type="match status" value="1"/>
</dbReference>
<keyword evidence="2" id="KW-1003">Cell membrane</keyword>
<accession>A0AAE9LNP4</accession>
<dbReference type="Proteomes" id="UP001056716">
    <property type="component" value="Chromosome"/>
</dbReference>
<keyword evidence="5 6" id="KW-0472">Membrane</keyword>
<feature type="transmembrane region" description="Helical" evidence="6">
    <location>
        <begin position="285"/>
        <end position="303"/>
    </location>
</feature>
<keyword evidence="4 6" id="KW-1133">Transmembrane helix</keyword>
<dbReference type="RefSeq" id="WP_252218456.1">
    <property type="nucleotide sequence ID" value="NZ_CP098732.1"/>
</dbReference>
<feature type="transmembrane region" description="Helical" evidence="6">
    <location>
        <begin position="172"/>
        <end position="193"/>
    </location>
</feature>
<dbReference type="SUPFAM" id="SSF103473">
    <property type="entry name" value="MFS general substrate transporter"/>
    <property type="match status" value="1"/>
</dbReference>
<dbReference type="AlphaFoldDB" id="A0AAE9LNP4"/>
<feature type="transmembrane region" description="Helical" evidence="6">
    <location>
        <begin position="146"/>
        <end position="166"/>
    </location>
</feature>
<gene>
    <name evidence="8" type="ORF">M5E07_08425</name>
</gene>
<dbReference type="KEGG" id="atz:M5E07_08425"/>
<evidence type="ECO:0000313" key="8">
    <source>
        <dbReference type="EMBL" id="USE81854.1"/>
    </source>
</evidence>
<dbReference type="PANTHER" id="PTHR43124">
    <property type="entry name" value="PURINE EFFLUX PUMP PBUE"/>
    <property type="match status" value="1"/>
</dbReference>
<evidence type="ECO:0000313" key="9">
    <source>
        <dbReference type="Proteomes" id="UP001056716"/>
    </source>
</evidence>
<dbReference type="PANTHER" id="PTHR43124:SF5">
    <property type="entry name" value="PURINE RIBONUCLEOSIDE EFFLUX PUMP NEPI"/>
    <property type="match status" value="1"/>
</dbReference>
<evidence type="ECO:0000256" key="5">
    <source>
        <dbReference type="ARBA" id="ARBA00023136"/>
    </source>
</evidence>
<feature type="transmembrane region" description="Helical" evidence="6">
    <location>
        <begin position="309"/>
        <end position="332"/>
    </location>
</feature>
<dbReference type="EMBL" id="CP098732">
    <property type="protein sequence ID" value="USE81854.1"/>
    <property type="molecule type" value="Genomic_DNA"/>
</dbReference>
<keyword evidence="9" id="KW-1185">Reference proteome</keyword>
<dbReference type="InterPro" id="IPR036259">
    <property type="entry name" value="MFS_trans_sf"/>
</dbReference>
<dbReference type="GO" id="GO:0022857">
    <property type="term" value="F:transmembrane transporter activity"/>
    <property type="evidence" value="ECO:0007669"/>
    <property type="project" value="InterPro"/>
</dbReference>
<dbReference type="InterPro" id="IPR011701">
    <property type="entry name" value="MFS"/>
</dbReference>
<feature type="transmembrane region" description="Helical" evidence="6">
    <location>
        <begin position="58"/>
        <end position="76"/>
    </location>
</feature>
<feature type="transmembrane region" description="Helical" evidence="6">
    <location>
        <begin position="20"/>
        <end position="38"/>
    </location>
</feature>
<proteinExistence type="predicted"/>
<dbReference type="InterPro" id="IPR020846">
    <property type="entry name" value="MFS_dom"/>
</dbReference>
<dbReference type="CDD" id="cd17324">
    <property type="entry name" value="MFS_NepI_like"/>
    <property type="match status" value="1"/>
</dbReference>
<comment type="subcellular location">
    <subcellularLocation>
        <location evidence="1">Cell membrane</location>
        <topology evidence="1">Multi-pass membrane protein</topology>
    </subcellularLocation>
</comment>
<organism evidence="8 9">
    <name type="scientific">Acinetobacter tibetensis</name>
    <dbReference type="NCBI Taxonomy" id="2943497"/>
    <lineage>
        <taxon>Bacteria</taxon>
        <taxon>Pseudomonadati</taxon>
        <taxon>Pseudomonadota</taxon>
        <taxon>Gammaproteobacteria</taxon>
        <taxon>Moraxellales</taxon>
        <taxon>Moraxellaceae</taxon>
        <taxon>Acinetobacter</taxon>
    </lineage>
</organism>
<dbReference type="GO" id="GO:0005886">
    <property type="term" value="C:plasma membrane"/>
    <property type="evidence" value="ECO:0007669"/>
    <property type="project" value="UniProtKB-SubCell"/>
</dbReference>
<feature type="domain" description="Major facilitator superfamily (MFS) profile" evidence="7">
    <location>
        <begin position="15"/>
        <end position="397"/>
    </location>
</feature>
<dbReference type="InterPro" id="IPR050189">
    <property type="entry name" value="MFS_Efflux_Transporters"/>
</dbReference>
<reference evidence="8" key="1">
    <citation type="submission" date="2022-06" db="EMBL/GenBank/DDBJ databases">
        <title>Isolation, identification and characterization of iprodione-degrading strains in Lhasa, Tibet.</title>
        <authorList>
            <person name="Pan H."/>
        </authorList>
    </citation>
    <scope>NUCLEOTIDE SEQUENCE</scope>
    <source>
        <strain evidence="8">Y-23</strain>
    </source>
</reference>
<dbReference type="Pfam" id="PF07690">
    <property type="entry name" value="MFS_1"/>
    <property type="match status" value="1"/>
</dbReference>
<feature type="transmembrane region" description="Helical" evidence="6">
    <location>
        <begin position="371"/>
        <end position="391"/>
    </location>
</feature>
<evidence type="ECO:0000259" key="7">
    <source>
        <dbReference type="PROSITE" id="PS50850"/>
    </source>
</evidence>
<feature type="transmembrane region" description="Helical" evidence="6">
    <location>
        <begin position="344"/>
        <end position="365"/>
    </location>
</feature>
<evidence type="ECO:0000256" key="3">
    <source>
        <dbReference type="ARBA" id="ARBA00022692"/>
    </source>
</evidence>
<name>A0AAE9LNP4_9GAMM</name>
<evidence type="ECO:0000256" key="4">
    <source>
        <dbReference type="ARBA" id="ARBA00022989"/>
    </source>
</evidence>
<keyword evidence="3 6" id="KW-0812">Transmembrane</keyword>
<evidence type="ECO:0000256" key="6">
    <source>
        <dbReference type="SAM" id="Phobius"/>
    </source>
</evidence>
<feature type="transmembrane region" description="Helical" evidence="6">
    <location>
        <begin position="214"/>
        <end position="238"/>
    </location>
</feature>
<feature type="transmembrane region" description="Helical" evidence="6">
    <location>
        <begin position="113"/>
        <end position="134"/>
    </location>
</feature>
<protein>
    <submittedName>
        <fullName evidence="8">MFS transporter</fullName>
    </submittedName>
</protein>
<feature type="transmembrane region" description="Helical" evidence="6">
    <location>
        <begin position="258"/>
        <end position="278"/>
    </location>
</feature>